<evidence type="ECO:0000259" key="3">
    <source>
        <dbReference type="PROSITE" id="PS51635"/>
    </source>
</evidence>
<proteinExistence type="predicted"/>
<evidence type="ECO:0000256" key="1">
    <source>
        <dbReference type="ARBA" id="ARBA00023098"/>
    </source>
</evidence>
<feature type="short sequence motif" description="DGA/G" evidence="2">
    <location>
        <begin position="103"/>
        <end position="105"/>
    </location>
</feature>
<keyword evidence="1" id="KW-0443">Lipid metabolism</keyword>
<dbReference type="InterPro" id="IPR002641">
    <property type="entry name" value="PNPLA_dom"/>
</dbReference>
<dbReference type="PANTHER" id="PTHR46394">
    <property type="entry name" value="ANNEXIN"/>
    <property type="match status" value="1"/>
</dbReference>
<dbReference type="Gene3D" id="3.40.1090.10">
    <property type="entry name" value="Cytosolic phospholipase A2 catalytic domain"/>
    <property type="match status" value="1"/>
</dbReference>
<dbReference type="Pfam" id="PF01734">
    <property type="entry name" value="Patatin"/>
    <property type="match status" value="1"/>
</dbReference>
<dbReference type="PROSITE" id="PS51635">
    <property type="entry name" value="PNPLA"/>
    <property type="match status" value="1"/>
</dbReference>
<organism evidence="4">
    <name type="scientific">Hyperionvirus sp</name>
    <dbReference type="NCBI Taxonomy" id="2487770"/>
    <lineage>
        <taxon>Viruses</taxon>
        <taxon>Varidnaviria</taxon>
        <taxon>Bamfordvirae</taxon>
        <taxon>Nucleocytoviricota</taxon>
        <taxon>Megaviricetes</taxon>
        <taxon>Imitervirales</taxon>
        <taxon>Mimiviridae</taxon>
        <taxon>Klosneuvirinae</taxon>
    </lineage>
</organism>
<evidence type="ECO:0000313" key="4">
    <source>
        <dbReference type="EMBL" id="AYV84659.1"/>
    </source>
</evidence>
<accession>A0A3G5AGY4</accession>
<feature type="domain" description="PNPLA" evidence="3">
    <location>
        <begin position="1"/>
        <end position="116"/>
    </location>
</feature>
<evidence type="ECO:0000256" key="2">
    <source>
        <dbReference type="PROSITE-ProRule" id="PRU01161"/>
    </source>
</evidence>
<gene>
    <name evidence="4" type="ORF">Hyperionvirus33_2</name>
</gene>
<dbReference type="PANTHER" id="PTHR46394:SF1">
    <property type="entry name" value="PNPLA DOMAIN-CONTAINING PROTEIN"/>
    <property type="match status" value="1"/>
</dbReference>
<sequence length="204" mass="23324">MKKRIRLDNLLKLFGLDDGTGMQIIVEKMFSAKKISTSITFQQLFEITKKTLIITASCINDKKAYYYSHTTFPDAPVLLAIRMSMSVPLYFAPVKYKNKIFIDGGCIDNYPMQLFEHSLNEVIGLYITDIRDNINEITNIEEMLIHIAECLFEGITCNSVKGYEKYTIKINLAQISIVDFNINEQTKKKLCDLGYSAVMSRCAQ</sequence>
<protein>
    <submittedName>
        <fullName evidence="4">Patatin-like phospholipase</fullName>
    </submittedName>
</protein>
<dbReference type="SUPFAM" id="SSF52151">
    <property type="entry name" value="FabD/lysophospholipase-like"/>
    <property type="match status" value="1"/>
</dbReference>
<name>A0A3G5AGY4_9VIRU</name>
<dbReference type="EMBL" id="MK072415">
    <property type="protein sequence ID" value="AYV84659.1"/>
    <property type="molecule type" value="Genomic_DNA"/>
</dbReference>
<dbReference type="InterPro" id="IPR052580">
    <property type="entry name" value="Lipid_Hydrolase"/>
</dbReference>
<comment type="caution">
    <text evidence="2">Lacks conserved residue(s) required for the propagation of feature annotation.</text>
</comment>
<dbReference type="InterPro" id="IPR016035">
    <property type="entry name" value="Acyl_Trfase/lysoPLipase"/>
</dbReference>
<reference evidence="4" key="1">
    <citation type="submission" date="2018-10" db="EMBL/GenBank/DDBJ databases">
        <title>Hidden diversity of soil giant viruses.</title>
        <authorList>
            <person name="Schulz F."/>
            <person name="Alteio L."/>
            <person name="Goudeau D."/>
            <person name="Ryan E.M."/>
            <person name="Malmstrom R.R."/>
            <person name="Blanchard J."/>
            <person name="Woyke T."/>
        </authorList>
    </citation>
    <scope>NUCLEOTIDE SEQUENCE</scope>
    <source>
        <strain evidence="4">HYV1</strain>
    </source>
</reference>
<dbReference type="GO" id="GO:0006629">
    <property type="term" value="P:lipid metabolic process"/>
    <property type="evidence" value="ECO:0007669"/>
    <property type="project" value="UniProtKB-KW"/>
</dbReference>